<dbReference type="GeneID" id="14925342"/>
<dbReference type="VEuPathDB" id="AmoebaDB:ACA1_356540"/>
<feature type="domain" description="Protein kinase" evidence="9">
    <location>
        <begin position="1"/>
        <end position="81"/>
    </location>
</feature>
<dbReference type="Proteomes" id="UP000011083">
    <property type="component" value="Unassembled WGS sequence"/>
</dbReference>
<dbReference type="GO" id="GO:0005524">
    <property type="term" value="F:ATP binding"/>
    <property type="evidence" value="ECO:0007669"/>
    <property type="project" value="UniProtKB-KW"/>
</dbReference>
<keyword evidence="3" id="KW-0808">Transferase</keyword>
<dbReference type="OrthoDB" id="248923at2759"/>
<evidence type="ECO:0000256" key="6">
    <source>
        <dbReference type="ARBA" id="ARBA00022840"/>
    </source>
</evidence>
<name>L8HIT6_ACACF</name>
<keyword evidence="11" id="KW-1185">Reference proteome</keyword>
<keyword evidence="6" id="KW-0067">ATP-binding</keyword>
<evidence type="ECO:0000256" key="2">
    <source>
        <dbReference type="ARBA" id="ARBA00022527"/>
    </source>
</evidence>
<gene>
    <name evidence="10" type="ORF">ACA1_356540</name>
</gene>
<dbReference type="KEGG" id="acan:ACA1_356540"/>
<dbReference type="SUPFAM" id="SSF56112">
    <property type="entry name" value="Protein kinase-like (PK-like)"/>
    <property type="match status" value="1"/>
</dbReference>
<evidence type="ECO:0000259" key="9">
    <source>
        <dbReference type="PROSITE" id="PS50011"/>
    </source>
</evidence>
<evidence type="ECO:0000256" key="8">
    <source>
        <dbReference type="ARBA" id="ARBA00048679"/>
    </source>
</evidence>
<dbReference type="STRING" id="1257118.L8HIT6"/>
<dbReference type="Gene3D" id="1.10.510.10">
    <property type="entry name" value="Transferase(Phosphotransferase) domain 1"/>
    <property type="match status" value="1"/>
</dbReference>
<evidence type="ECO:0000256" key="5">
    <source>
        <dbReference type="ARBA" id="ARBA00022777"/>
    </source>
</evidence>
<proteinExistence type="predicted"/>
<dbReference type="RefSeq" id="XP_004354018.1">
    <property type="nucleotide sequence ID" value="XM_004353966.1"/>
</dbReference>
<dbReference type="PANTHER" id="PTHR22967:SF57">
    <property type="entry name" value="AUXILIN, ISOFORM A-RELATED"/>
    <property type="match status" value="1"/>
</dbReference>
<organism evidence="10 11">
    <name type="scientific">Acanthamoeba castellanii (strain ATCC 30010 / Neff)</name>
    <dbReference type="NCBI Taxonomy" id="1257118"/>
    <lineage>
        <taxon>Eukaryota</taxon>
        <taxon>Amoebozoa</taxon>
        <taxon>Discosea</taxon>
        <taxon>Longamoebia</taxon>
        <taxon>Centramoebida</taxon>
        <taxon>Acanthamoebidae</taxon>
        <taxon>Acanthamoeba</taxon>
    </lineage>
</organism>
<dbReference type="InterPro" id="IPR011009">
    <property type="entry name" value="Kinase-like_dom_sf"/>
</dbReference>
<keyword evidence="4" id="KW-0547">Nucleotide-binding</keyword>
<evidence type="ECO:0000256" key="7">
    <source>
        <dbReference type="ARBA" id="ARBA00047899"/>
    </source>
</evidence>
<evidence type="ECO:0000256" key="3">
    <source>
        <dbReference type="ARBA" id="ARBA00022679"/>
    </source>
</evidence>
<comment type="catalytic activity">
    <reaction evidence="7">
        <text>L-threonyl-[protein] + ATP = O-phospho-L-threonyl-[protein] + ADP + H(+)</text>
        <dbReference type="Rhea" id="RHEA:46608"/>
        <dbReference type="Rhea" id="RHEA-COMP:11060"/>
        <dbReference type="Rhea" id="RHEA-COMP:11605"/>
        <dbReference type="ChEBI" id="CHEBI:15378"/>
        <dbReference type="ChEBI" id="CHEBI:30013"/>
        <dbReference type="ChEBI" id="CHEBI:30616"/>
        <dbReference type="ChEBI" id="CHEBI:61977"/>
        <dbReference type="ChEBI" id="CHEBI:456216"/>
        <dbReference type="EC" id="2.7.11.1"/>
    </reaction>
</comment>
<keyword evidence="2" id="KW-0723">Serine/threonine-protein kinase</keyword>
<evidence type="ECO:0000313" key="10">
    <source>
        <dbReference type="EMBL" id="ELR24321.1"/>
    </source>
</evidence>
<evidence type="ECO:0000256" key="4">
    <source>
        <dbReference type="ARBA" id="ARBA00022741"/>
    </source>
</evidence>
<protein>
    <recommendedName>
        <fullName evidence="1">non-specific serine/threonine protein kinase</fullName>
        <ecNumber evidence="1">2.7.11.1</ecNumber>
    </recommendedName>
</protein>
<dbReference type="Pfam" id="PF00069">
    <property type="entry name" value="Pkinase"/>
    <property type="match status" value="1"/>
</dbReference>
<dbReference type="EMBL" id="KB007831">
    <property type="protein sequence ID" value="ELR24321.1"/>
    <property type="molecule type" value="Genomic_DNA"/>
</dbReference>
<dbReference type="PROSITE" id="PS50011">
    <property type="entry name" value="PROTEIN_KINASE_DOM"/>
    <property type="match status" value="1"/>
</dbReference>
<dbReference type="GO" id="GO:0004674">
    <property type="term" value="F:protein serine/threonine kinase activity"/>
    <property type="evidence" value="ECO:0007669"/>
    <property type="project" value="UniProtKB-KW"/>
</dbReference>
<dbReference type="InterPro" id="IPR000719">
    <property type="entry name" value="Prot_kinase_dom"/>
</dbReference>
<dbReference type="GO" id="GO:0005737">
    <property type="term" value="C:cytoplasm"/>
    <property type="evidence" value="ECO:0007669"/>
    <property type="project" value="TreeGrafter"/>
</dbReference>
<dbReference type="PANTHER" id="PTHR22967">
    <property type="entry name" value="SERINE/THREONINE PROTEIN KINASE"/>
    <property type="match status" value="1"/>
</dbReference>
<keyword evidence="5 10" id="KW-0418">Kinase</keyword>
<evidence type="ECO:0000313" key="11">
    <source>
        <dbReference type="Proteomes" id="UP000011083"/>
    </source>
</evidence>
<accession>L8HIT6</accession>
<dbReference type="AlphaFoldDB" id="L8HIT6"/>
<comment type="catalytic activity">
    <reaction evidence="8">
        <text>L-seryl-[protein] + ATP = O-phospho-L-seryl-[protein] + ADP + H(+)</text>
        <dbReference type="Rhea" id="RHEA:17989"/>
        <dbReference type="Rhea" id="RHEA-COMP:9863"/>
        <dbReference type="Rhea" id="RHEA-COMP:11604"/>
        <dbReference type="ChEBI" id="CHEBI:15378"/>
        <dbReference type="ChEBI" id="CHEBI:29999"/>
        <dbReference type="ChEBI" id="CHEBI:30616"/>
        <dbReference type="ChEBI" id="CHEBI:83421"/>
        <dbReference type="ChEBI" id="CHEBI:456216"/>
        <dbReference type="EC" id="2.7.11.1"/>
    </reaction>
</comment>
<reference evidence="10 11" key="1">
    <citation type="journal article" date="2013" name="Genome Biol.">
        <title>Genome of Acanthamoeba castellanii highlights extensive lateral gene transfer and early evolution of tyrosine kinase signaling.</title>
        <authorList>
            <person name="Clarke M."/>
            <person name="Lohan A.J."/>
            <person name="Liu B."/>
            <person name="Lagkouvardos I."/>
            <person name="Roy S."/>
            <person name="Zafar N."/>
            <person name="Bertelli C."/>
            <person name="Schilde C."/>
            <person name="Kianianmomeni A."/>
            <person name="Burglin T.R."/>
            <person name="Frech C."/>
            <person name="Turcotte B."/>
            <person name="Kopec K.O."/>
            <person name="Synnott J.M."/>
            <person name="Choo C."/>
            <person name="Paponov I."/>
            <person name="Finkler A."/>
            <person name="Soon Heng Tan C."/>
            <person name="Hutchins A.P."/>
            <person name="Weinmeier T."/>
            <person name="Rattei T."/>
            <person name="Chu J.S."/>
            <person name="Gimenez G."/>
            <person name="Irimia M."/>
            <person name="Rigden D.J."/>
            <person name="Fitzpatrick D.A."/>
            <person name="Lorenzo-Morales J."/>
            <person name="Bateman A."/>
            <person name="Chiu C.H."/>
            <person name="Tang P."/>
            <person name="Hegemann P."/>
            <person name="Fromm H."/>
            <person name="Raoult D."/>
            <person name="Greub G."/>
            <person name="Miranda-Saavedra D."/>
            <person name="Chen N."/>
            <person name="Nash P."/>
            <person name="Ginger M.L."/>
            <person name="Horn M."/>
            <person name="Schaap P."/>
            <person name="Caler L."/>
            <person name="Loftus B."/>
        </authorList>
    </citation>
    <scope>NUCLEOTIDE SEQUENCE [LARGE SCALE GENOMIC DNA]</scope>
    <source>
        <strain evidence="10 11">Neff</strain>
    </source>
</reference>
<dbReference type="EC" id="2.7.11.1" evidence="1"/>
<evidence type="ECO:0000256" key="1">
    <source>
        <dbReference type="ARBA" id="ARBA00012513"/>
    </source>
</evidence>
<sequence>MKGFSYRAPEMLDLFQGKVISEKADIWALGCFLYRLAFLKSPFEENGSLQILNVNYTIPEDSPYTNTLHSLISTALATPTY</sequence>